<dbReference type="PANTHER" id="PTHR37165:SF1">
    <property type="entry name" value="TYPE 1 ENCAPSULIN SHELL PROTEIN"/>
    <property type="match status" value="1"/>
</dbReference>
<comment type="similarity">
    <text evidence="2">Belongs to the encapsulin family. Family 1 subfamily.</text>
</comment>
<dbReference type="STRING" id="112413.SAMN05421854_1021034"/>
<evidence type="ECO:0000313" key="5">
    <source>
        <dbReference type="EMBL" id="NEC55120.1"/>
    </source>
</evidence>
<evidence type="ECO:0000256" key="3">
    <source>
        <dbReference type="ARBA" id="ARBA00033787"/>
    </source>
</evidence>
<evidence type="ECO:0000256" key="2">
    <source>
        <dbReference type="ARBA" id="ARBA00033743"/>
    </source>
</evidence>
<dbReference type="NCBIfam" id="NF041155">
    <property type="entry name" value="encap_f1"/>
    <property type="match status" value="1"/>
</dbReference>
<gene>
    <name evidence="5" type="ORF">G3I59_05795</name>
    <name evidence="6" type="ORF">SAMN05421854_1021034</name>
</gene>
<sequence length="265" mass="28368">MNNLHRELAPISAAAWADLEEEAKRTFAEFAAARRVVDVVVTDDPALAAIGTGRRERVGGKFDGVATSLRTAQRIVELRVPFTVSREEVDSVEWGAKDADWQPVKDAAQQIAYAEDRIVLDGFAEAGITGIRPASSLSPIALPSEAPSYPKAIGDAIAELRDAGVAGPYTVLLSDDEFTAAYEAANHGYPVLEHLKQIVDGELIRTPAISGACVLSTRGGDYELHFGQDLSIGYSSHDASTVELYFYETLTFLVNTAEAGIGLTA</sequence>
<keyword evidence="8" id="KW-1185">Reference proteome</keyword>
<dbReference type="OrthoDB" id="2922at2"/>
<dbReference type="EMBL" id="JAAGNC010000039">
    <property type="protein sequence ID" value="NEC55120.1"/>
    <property type="molecule type" value="Genomic_DNA"/>
</dbReference>
<dbReference type="Pfam" id="PF04454">
    <property type="entry name" value="Linocin_M18"/>
    <property type="match status" value="1"/>
</dbReference>
<evidence type="ECO:0000313" key="8">
    <source>
        <dbReference type="Proteomes" id="UP000470404"/>
    </source>
</evidence>
<accession>A0A1I5JC48</accession>
<dbReference type="InterPro" id="IPR051429">
    <property type="entry name" value="Encapsulin_nc"/>
</dbReference>
<keyword evidence="3" id="KW-1284">Encapsulin nanocompartment</keyword>
<evidence type="ECO:0000313" key="6">
    <source>
        <dbReference type="EMBL" id="SFO69936.1"/>
    </source>
</evidence>
<protein>
    <recommendedName>
        <fullName evidence="4">Type 1 encapsulin shell protein</fullName>
    </recommendedName>
</protein>
<dbReference type="Gene3D" id="3.30.2400.30">
    <property type="match status" value="1"/>
</dbReference>
<organism evidence="6 7">
    <name type="scientific">Amycolatopsis rubida</name>
    <dbReference type="NCBI Taxonomy" id="112413"/>
    <lineage>
        <taxon>Bacteria</taxon>
        <taxon>Bacillati</taxon>
        <taxon>Actinomycetota</taxon>
        <taxon>Actinomycetes</taxon>
        <taxon>Pseudonocardiales</taxon>
        <taxon>Pseudonocardiaceae</taxon>
        <taxon>Amycolatopsis</taxon>
    </lineage>
</organism>
<dbReference type="GO" id="GO:0140737">
    <property type="term" value="C:encapsulin nanocompartment"/>
    <property type="evidence" value="ECO:0007669"/>
    <property type="project" value="UniProtKB-SubCell"/>
</dbReference>
<dbReference type="InterPro" id="IPR007544">
    <property type="entry name" value="ENCAP"/>
</dbReference>
<dbReference type="PANTHER" id="PTHR37165">
    <property type="entry name" value="PEPTIDASE U56 FAMILY"/>
    <property type="match status" value="1"/>
</dbReference>
<name>A0A1I5JC48_9PSEU</name>
<dbReference type="EMBL" id="FOWC01000002">
    <property type="protein sequence ID" value="SFO69936.1"/>
    <property type="molecule type" value="Genomic_DNA"/>
</dbReference>
<evidence type="ECO:0000256" key="1">
    <source>
        <dbReference type="ARBA" id="ARBA00033738"/>
    </source>
</evidence>
<dbReference type="Gene3D" id="3.30.2320.10">
    <property type="entry name" value="hypothetical protein PF0899 domain"/>
    <property type="match status" value="1"/>
</dbReference>
<dbReference type="Proteomes" id="UP000199137">
    <property type="component" value="Unassembled WGS sequence"/>
</dbReference>
<comment type="subcellular location">
    <subcellularLocation>
        <location evidence="1">Encapsulin nanocompartment</location>
    </subcellularLocation>
</comment>
<dbReference type="AlphaFoldDB" id="A0A1I5JC48"/>
<dbReference type="PIRSF" id="PIRSF019254">
    <property type="entry name" value="CFP29"/>
    <property type="match status" value="1"/>
</dbReference>
<reference evidence="5 8" key="2">
    <citation type="submission" date="2020-01" db="EMBL/GenBank/DDBJ databases">
        <title>Insect and environment-associated Actinomycetes.</title>
        <authorList>
            <person name="Currrie C."/>
            <person name="Chevrette M."/>
            <person name="Carlson C."/>
            <person name="Stubbendieck R."/>
            <person name="Wendt-Pienkowski E."/>
        </authorList>
    </citation>
    <scope>NUCLEOTIDE SEQUENCE [LARGE SCALE GENOMIC DNA]</scope>
    <source>
        <strain evidence="5 8">SID8386</strain>
    </source>
</reference>
<evidence type="ECO:0000256" key="4">
    <source>
        <dbReference type="ARBA" id="ARBA00050023"/>
    </source>
</evidence>
<dbReference type="Proteomes" id="UP000470404">
    <property type="component" value="Unassembled WGS sequence"/>
</dbReference>
<evidence type="ECO:0000313" key="7">
    <source>
        <dbReference type="Proteomes" id="UP000199137"/>
    </source>
</evidence>
<proteinExistence type="inferred from homology"/>
<dbReference type="RefSeq" id="WP_067575787.1">
    <property type="nucleotide sequence ID" value="NZ_FOWC01000002.1"/>
</dbReference>
<reference evidence="6 7" key="1">
    <citation type="submission" date="2016-10" db="EMBL/GenBank/DDBJ databases">
        <authorList>
            <person name="de Groot N.N."/>
        </authorList>
    </citation>
    <scope>NUCLEOTIDE SEQUENCE [LARGE SCALE GENOMIC DNA]</scope>
    <source>
        <strain evidence="6 7">DSM 44637</strain>
    </source>
</reference>